<feature type="domain" description="EAL" evidence="2">
    <location>
        <begin position="261"/>
        <end position="511"/>
    </location>
</feature>
<evidence type="ECO:0000313" key="4">
    <source>
        <dbReference type="EMBL" id="GAO38008.1"/>
    </source>
</evidence>
<dbReference type="SUPFAM" id="SSF55073">
    <property type="entry name" value="Nucleotide cyclase"/>
    <property type="match status" value="1"/>
</dbReference>
<dbReference type="CDD" id="cd01948">
    <property type="entry name" value="EAL"/>
    <property type="match status" value="1"/>
</dbReference>
<dbReference type="Gene3D" id="3.30.70.270">
    <property type="match status" value="1"/>
</dbReference>
<dbReference type="PANTHER" id="PTHR33121">
    <property type="entry name" value="CYCLIC DI-GMP PHOSPHODIESTERASE PDEF"/>
    <property type="match status" value="1"/>
</dbReference>
<dbReference type="InterPro" id="IPR000160">
    <property type="entry name" value="GGDEF_dom"/>
</dbReference>
<dbReference type="STRING" id="1219043.SCH01S_02_00050"/>
<gene>
    <name evidence="4" type="ORF">SCH01S_02_00050</name>
</gene>
<proteinExistence type="predicted"/>
<dbReference type="Gene3D" id="3.20.20.450">
    <property type="entry name" value="EAL domain"/>
    <property type="match status" value="1"/>
</dbReference>
<dbReference type="CDD" id="cd01949">
    <property type="entry name" value="GGDEF"/>
    <property type="match status" value="1"/>
</dbReference>
<dbReference type="InterPro" id="IPR050706">
    <property type="entry name" value="Cyclic-di-GMP_PDE-like"/>
</dbReference>
<reference evidence="4 5" key="1">
    <citation type="submission" date="2015-04" db="EMBL/GenBank/DDBJ databases">
        <title>Whole genome shotgun sequence of Sphingomonas changbaiensis NBRC 104936.</title>
        <authorList>
            <person name="Katano-Makiyama Y."/>
            <person name="Hosoyama A."/>
            <person name="Hashimoto M."/>
            <person name="Noguchi M."/>
            <person name="Tsuchikane K."/>
            <person name="Ohji S."/>
            <person name="Yamazoe A."/>
            <person name="Ichikawa N."/>
            <person name="Kimura A."/>
            <person name="Fujita N."/>
        </authorList>
    </citation>
    <scope>NUCLEOTIDE SEQUENCE [LARGE SCALE GENOMIC DNA]</scope>
    <source>
        <strain evidence="4 5">NBRC 104936</strain>
    </source>
</reference>
<feature type="domain" description="GGDEF" evidence="3">
    <location>
        <begin position="118"/>
        <end position="252"/>
    </location>
</feature>
<evidence type="ECO:0000256" key="1">
    <source>
        <dbReference type="SAM" id="Phobius"/>
    </source>
</evidence>
<sequence length="533" mass="58114">MNGSERRVWVRRDVAAGAVTLAGAALLVATAGPAMFTAMRGADRLDGTLAVSVILNVALVLFSWRLHASLRNETDRRKSAEERIGQLTRQDTLTGLGNRQTFLDEAAAMLRKSNRRGRKTALLLLDLDHFKTVNEVNSHAIGDATLQLTADRIKAAAPAGALAARLGADEFGLLFSYEDGRPDLVDAVAERLVSELGQRLEIAGAAIHTGASIGLAKSEAGCDNIEQLLRRADIAMYASKNAGRNRYHWFDESMERELNMRNAIESGMREGIPLGQFVPFYEQQIDLASGKLHGFEMLARWEHPTRGIIPPDIFIPIAEETGMIADLSMSVMRQAFEEAKNWDASLTLSVNIAPSQLRDPWFAHKIVKLLVETGFPANRLEIEITESALVENMGVAQSVVGSLKNQGIRLALDDFGTGYSSLSNLRALPFDRVKIDRSFVTSLGSNAESTAVVNAITKLSDSLGLPVTAEGVETPEIEAKLKTLGCYQGQGWHFGKPMDVGQVRVLLAERNLLPVKRLAAPAGERIRELRKAG</sequence>
<accession>A0A0E9MKH5</accession>
<dbReference type="OrthoDB" id="9814202at2"/>
<dbReference type="SUPFAM" id="SSF141868">
    <property type="entry name" value="EAL domain-like"/>
    <property type="match status" value="1"/>
</dbReference>
<dbReference type="RefSeq" id="WP_046346878.1">
    <property type="nucleotide sequence ID" value="NZ_BBWU01000002.1"/>
</dbReference>
<dbReference type="PROSITE" id="PS50887">
    <property type="entry name" value="GGDEF"/>
    <property type="match status" value="1"/>
</dbReference>
<dbReference type="NCBIfam" id="TIGR00254">
    <property type="entry name" value="GGDEF"/>
    <property type="match status" value="1"/>
</dbReference>
<dbReference type="Proteomes" id="UP000033202">
    <property type="component" value="Unassembled WGS sequence"/>
</dbReference>
<dbReference type="AlphaFoldDB" id="A0A0E9MKH5"/>
<evidence type="ECO:0000259" key="3">
    <source>
        <dbReference type="PROSITE" id="PS50887"/>
    </source>
</evidence>
<name>A0A0E9MKH5_9SPHN</name>
<dbReference type="SMART" id="SM00052">
    <property type="entry name" value="EAL"/>
    <property type="match status" value="1"/>
</dbReference>
<feature type="transmembrane region" description="Helical" evidence="1">
    <location>
        <begin position="47"/>
        <end position="68"/>
    </location>
</feature>
<dbReference type="EMBL" id="BBWU01000002">
    <property type="protein sequence ID" value="GAO38008.1"/>
    <property type="molecule type" value="Genomic_DNA"/>
</dbReference>
<keyword evidence="1" id="KW-1133">Transmembrane helix</keyword>
<dbReference type="InterPro" id="IPR001633">
    <property type="entry name" value="EAL_dom"/>
</dbReference>
<dbReference type="PROSITE" id="PS50883">
    <property type="entry name" value="EAL"/>
    <property type="match status" value="1"/>
</dbReference>
<keyword evidence="1" id="KW-0812">Transmembrane</keyword>
<evidence type="ECO:0000313" key="5">
    <source>
        <dbReference type="Proteomes" id="UP000033202"/>
    </source>
</evidence>
<dbReference type="Pfam" id="PF00990">
    <property type="entry name" value="GGDEF"/>
    <property type="match status" value="1"/>
</dbReference>
<dbReference type="InterPro" id="IPR029787">
    <property type="entry name" value="Nucleotide_cyclase"/>
</dbReference>
<organism evidence="4 5">
    <name type="scientific">Sphingomonas changbaiensis NBRC 104936</name>
    <dbReference type="NCBI Taxonomy" id="1219043"/>
    <lineage>
        <taxon>Bacteria</taxon>
        <taxon>Pseudomonadati</taxon>
        <taxon>Pseudomonadota</taxon>
        <taxon>Alphaproteobacteria</taxon>
        <taxon>Sphingomonadales</taxon>
        <taxon>Sphingomonadaceae</taxon>
        <taxon>Sphingomonas</taxon>
    </lineage>
</organism>
<protein>
    <submittedName>
        <fullName evidence="4">Putative signaling protein</fullName>
    </submittedName>
</protein>
<dbReference type="InterPro" id="IPR043128">
    <property type="entry name" value="Rev_trsase/Diguanyl_cyclase"/>
</dbReference>
<dbReference type="InterPro" id="IPR035919">
    <property type="entry name" value="EAL_sf"/>
</dbReference>
<dbReference type="PANTHER" id="PTHR33121:SF70">
    <property type="entry name" value="SIGNALING PROTEIN YKOW"/>
    <property type="match status" value="1"/>
</dbReference>
<keyword evidence="1" id="KW-0472">Membrane</keyword>
<dbReference type="Pfam" id="PF00563">
    <property type="entry name" value="EAL"/>
    <property type="match status" value="1"/>
</dbReference>
<evidence type="ECO:0000259" key="2">
    <source>
        <dbReference type="PROSITE" id="PS50883"/>
    </source>
</evidence>
<dbReference type="SMART" id="SM00267">
    <property type="entry name" value="GGDEF"/>
    <property type="match status" value="1"/>
</dbReference>
<keyword evidence="5" id="KW-1185">Reference proteome</keyword>
<comment type="caution">
    <text evidence="4">The sequence shown here is derived from an EMBL/GenBank/DDBJ whole genome shotgun (WGS) entry which is preliminary data.</text>
</comment>
<dbReference type="GO" id="GO:0071111">
    <property type="term" value="F:cyclic-guanylate-specific phosphodiesterase activity"/>
    <property type="evidence" value="ECO:0007669"/>
    <property type="project" value="InterPro"/>
</dbReference>